<evidence type="ECO:0000256" key="2">
    <source>
        <dbReference type="SAM" id="SignalP"/>
    </source>
</evidence>
<evidence type="ECO:0000313" key="3">
    <source>
        <dbReference type="EMBL" id="AFZ14003.1"/>
    </source>
</evidence>
<dbReference type="InterPro" id="IPR036514">
    <property type="entry name" value="SGNH_hydro_sf"/>
</dbReference>
<dbReference type="SUPFAM" id="SSF52266">
    <property type="entry name" value="SGNH hydrolase"/>
    <property type="match status" value="1"/>
</dbReference>
<reference evidence="3 4" key="1">
    <citation type="submission" date="2012-06" db="EMBL/GenBank/DDBJ databases">
        <title>Finished chromosome of genome of Crinalium epipsammum PCC 9333.</title>
        <authorList>
            <consortium name="US DOE Joint Genome Institute"/>
            <person name="Gugger M."/>
            <person name="Coursin T."/>
            <person name="Rippka R."/>
            <person name="Tandeau De Marsac N."/>
            <person name="Huntemann M."/>
            <person name="Wei C.-L."/>
            <person name="Han J."/>
            <person name="Detter J.C."/>
            <person name="Han C."/>
            <person name="Tapia R."/>
            <person name="Davenport K."/>
            <person name="Daligault H."/>
            <person name="Erkkila T."/>
            <person name="Gu W."/>
            <person name="Munk A.C.C."/>
            <person name="Teshima H."/>
            <person name="Xu Y."/>
            <person name="Chain P."/>
            <person name="Chen A."/>
            <person name="Krypides N."/>
            <person name="Mavromatis K."/>
            <person name="Markowitz V."/>
            <person name="Szeto E."/>
            <person name="Ivanova N."/>
            <person name="Mikhailova N."/>
            <person name="Ovchinnikova G."/>
            <person name="Pagani I."/>
            <person name="Pati A."/>
            <person name="Goodwin L."/>
            <person name="Peters L."/>
            <person name="Pitluck S."/>
            <person name="Woyke T."/>
            <person name="Kerfeld C."/>
        </authorList>
    </citation>
    <scope>NUCLEOTIDE SEQUENCE [LARGE SCALE GENOMIC DNA]</scope>
    <source>
        <strain evidence="3 4">PCC 9333</strain>
    </source>
</reference>
<dbReference type="InterPro" id="IPR001087">
    <property type="entry name" value="GDSL"/>
</dbReference>
<accession>K9W0V7</accession>
<evidence type="ECO:0000256" key="1">
    <source>
        <dbReference type="ARBA" id="ARBA00008668"/>
    </source>
</evidence>
<name>K9W0V7_9CYAN</name>
<dbReference type="STRING" id="1173022.Cri9333_3165"/>
<dbReference type="KEGG" id="cep:Cri9333_3165"/>
<keyword evidence="2" id="KW-0732">Signal</keyword>
<dbReference type="EMBL" id="CP003620">
    <property type="protein sequence ID" value="AFZ14003.1"/>
    <property type="molecule type" value="Genomic_DNA"/>
</dbReference>
<dbReference type="Gene3D" id="3.40.50.1110">
    <property type="entry name" value="SGNH hydrolase"/>
    <property type="match status" value="1"/>
</dbReference>
<dbReference type="CDD" id="cd01846">
    <property type="entry name" value="fatty_acyltransferase_like"/>
    <property type="match status" value="1"/>
</dbReference>
<dbReference type="eggNOG" id="COG3240">
    <property type="taxonomic scope" value="Bacteria"/>
</dbReference>
<comment type="similarity">
    <text evidence="1">Belongs to the 'GDSL' lipolytic enzyme family.</text>
</comment>
<sequence>MLIKKLLIATAGTAISLTAFLANMTINAYPAKAVAQNFNEIYVFGDSLSDIGNMSQATQGYSPPSPLYYKGRYSNGLVWVDYLASKFKLTINKNNNFAYGGATTGNSTQTPLGLLAQVKRFKSNHSSANPKALYIIWAGANDYFRGATDSTTPINNLTLAVKSLSAAGAKNIAVVNLPDLGNLPGTRNTQYSVLLTDVTNKHNSGLVKSLNNLRPQLRSDINIKYIDVNSLYKQAISNPKKFGFKNVTQSCISRSRICSNPNEYLFWDGVHPTTSAHKILVESAFSELKPKPESVQVSNFNLSVPLGLVVGGSVSTGLILVGNKVM</sequence>
<dbReference type="HOGENOM" id="CLU_015101_3_2_3"/>
<dbReference type="Proteomes" id="UP000010472">
    <property type="component" value="Chromosome"/>
</dbReference>
<dbReference type="PANTHER" id="PTHR22835:SF659">
    <property type="entry name" value="GDSL LIPASE_ACYLHYDROLASE, PUTATIVE (AFU_ORTHOLOGUE AFUA_2G00510)-RELATED"/>
    <property type="match status" value="1"/>
</dbReference>
<dbReference type="PATRIC" id="fig|1173022.3.peg.3422"/>
<gene>
    <name evidence="3" type="ORF">Cri9333_3165</name>
</gene>
<protein>
    <submittedName>
        <fullName evidence="3">Lipolytic protein G-D-S-L family</fullName>
    </submittedName>
</protein>
<evidence type="ECO:0000313" key="4">
    <source>
        <dbReference type="Proteomes" id="UP000010472"/>
    </source>
</evidence>
<feature type="chain" id="PRO_5003937865" evidence="2">
    <location>
        <begin position="22"/>
        <end position="326"/>
    </location>
</feature>
<feature type="signal peptide" evidence="2">
    <location>
        <begin position="1"/>
        <end position="21"/>
    </location>
</feature>
<proteinExistence type="inferred from homology"/>
<dbReference type="PANTHER" id="PTHR22835">
    <property type="entry name" value="ZINC FINGER FYVE DOMAIN CONTAINING PROTEIN"/>
    <property type="match status" value="1"/>
</dbReference>
<dbReference type="GO" id="GO:0016788">
    <property type="term" value="F:hydrolase activity, acting on ester bonds"/>
    <property type="evidence" value="ECO:0007669"/>
    <property type="project" value="InterPro"/>
</dbReference>
<dbReference type="RefSeq" id="WP_015204110.1">
    <property type="nucleotide sequence ID" value="NC_019753.1"/>
</dbReference>
<dbReference type="AlphaFoldDB" id="K9W0V7"/>
<organism evidence="3 4">
    <name type="scientific">Crinalium epipsammum PCC 9333</name>
    <dbReference type="NCBI Taxonomy" id="1173022"/>
    <lineage>
        <taxon>Bacteria</taxon>
        <taxon>Bacillati</taxon>
        <taxon>Cyanobacteriota</taxon>
        <taxon>Cyanophyceae</taxon>
        <taxon>Gomontiellales</taxon>
        <taxon>Gomontiellaceae</taxon>
        <taxon>Crinalium</taxon>
    </lineage>
</organism>
<dbReference type="Pfam" id="PF00657">
    <property type="entry name" value="Lipase_GDSL"/>
    <property type="match status" value="1"/>
</dbReference>
<keyword evidence="4" id="KW-1185">Reference proteome</keyword>